<dbReference type="PANTHER" id="PTHR33337">
    <property type="entry name" value="GFA DOMAIN-CONTAINING PROTEIN"/>
    <property type="match status" value="1"/>
</dbReference>
<dbReference type="Proteomes" id="UP000565441">
    <property type="component" value="Unassembled WGS sequence"/>
</dbReference>
<sequence length="384" mass="42337">MTTVVKARCHCGLNSFNIPFATASLPITNDLCHCTSCQHSTGQLMVNHVAFLGAPLSGSAATDSNEPADLSTLTPYKTSASATRWFCSRCSAHILWEYNNTTHPSWCVAVGTLERTEGIVKTGYHIWVADTLDGGIADHLRVVDGLELPRYIAGVKECEVVPAKWRSADILEDSRAHSQELDRILAYCHCRAISFWITRPSAASAQPSSPYPDLMHPYISTPKDKVANPNDEKWWLRPGVVNSTHYLAGHCACTSCRLTSGFEIQSWAFIPKANLLFPRPGAAPATTELIELNLQDDDLRPAGLRRYRSSAGRNREFCGTCGATVFWWGEERPELVDVAVGLVDEKVGGSRAEGWFEWWRGRVSFEEDAVNKGLVQGLVEGLRA</sequence>
<comment type="caution">
    <text evidence="6">The sequence shown here is derived from an EMBL/GenBank/DDBJ whole genome shotgun (WGS) entry which is preliminary data.</text>
</comment>
<dbReference type="GO" id="GO:0016846">
    <property type="term" value="F:carbon-sulfur lyase activity"/>
    <property type="evidence" value="ECO:0007669"/>
    <property type="project" value="InterPro"/>
</dbReference>
<dbReference type="Pfam" id="PF04828">
    <property type="entry name" value="GFA"/>
    <property type="match status" value="1"/>
</dbReference>
<evidence type="ECO:0000256" key="1">
    <source>
        <dbReference type="ARBA" id="ARBA00005495"/>
    </source>
</evidence>
<comment type="similarity">
    <text evidence="1">Belongs to the Gfa family.</text>
</comment>
<dbReference type="OrthoDB" id="5422068at2759"/>
<dbReference type="PANTHER" id="PTHR33337:SF31">
    <property type="entry name" value="DUF636 DOMAIN PROTEIN (AFU_ORTHOLOGUE AFUA_2G12650)"/>
    <property type="match status" value="1"/>
</dbReference>
<organism evidence="6 7">
    <name type="scientific">Tricholomella constricta</name>
    <dbReference type="NCBI Taxonomy" id="117010"/>
    <lineage>
        <taxon>Eukaryota</taxon>
        <taxon>Fungi</taxon>
        <taxon>Dikarya</taxon>
        <taxon>Basidiomycota</taxon>
        <taxon>Agaricomycotina</taxon>
        <taxon>Agaricomycetes</taxon>
        <taxon>Agaricomycetidae</taxon>
        <taxon>Agaricales</taxon>
        <taxon>Tricholomatineae</taxon>
        <taxon>Lyophyllaceae</taxon>
        <taxon>Tricholomella</taxon>
    </lineage>
</organism>
<dbReference type="InterPro" id="IPR011057">
    <property type="entry name" value="Mss4-like_sf"/>
</dbReference>
<evidence type="ECO:0000256" key="2">
    <source>
        <dbReference type="ARBA" id="ARBA00022723"/>
    </source>
</evidence>
<evidence type="ECO:0000256" key="3">
    <source>
        <dbReference type="ARBA" id="ARBA00022833"/>
    </source>
</evidence>
<evidence type="ECO:0000256" key="4">
    <source>
        <dbReference type="ARBA" id="ARBA00023239"/>
    </source>
</evidence>
<protein>
    <recommendedName>
        <fullName evidence="5">CENP-V/GFA domain-containing protein</fullName>
    </recommendedName>
</protein>
<keyword evidence="3" id="KW-0862">Zinc</keyword>
<evidence type="ECO:0000259" key="5">
    <source>
        <dbReference type="PROSITE" id="PS51891"/>
    </source>
</evidence>
<accession>A0A8H5H9I0</accession>
<proteinExistence type="inferred from homology"/>
<dbReference type="GO" id="GO:0046872">
    <property type="term" value="F:metal ion binding"/>
    <property type="evidence" value="ECO:0007669"/>
    <property type="project" value="UniProtKB-KW"/>
</dbReference>
<reference evidence="6 7" key="1">
    <citation type="journal article" date="2020" name="ISME J.">
        <title>Uncovering the hidden diversity of litter-decomposition mechanisms in mushroom-forming fungi.</title>
        <authorList>
            <person name="Floudas D."/>
            <person name="Bentzer J."/>
            <person name="Ahren D."/>
            <person name="Johansson T."/>
            <person name="Persson P."/>
            <person name="Tunlid A."/>
        </authorList>
    </citation>
    <scope>NUCLEOTIDE SEQUENCE [LARGE SCALE GENOMIC DNA]</scope>
    <source>
        <strain evidence="6 7">CBS 661.87</strain>
    </source>
</reference>
<dbReference type="EMBL" id="JAACJP010000017">
    <property type="protein sequence ID" value="KAF5379105.1"/>
    <property type="molecule type" value="Genomic_DNA"/>
</dbReference>
<keyword evidence="7" id="KW-1185">Reference proteome</keyword>
<dbReference type="Gene3D" id="3.90.1590.10">
    <property type="entry name" value="glutathione-dependent formaldehyde- activating enzyme (gfa)"/>
    <property type="match status" value="2"/>
</dbReference>
<evidence type="ECO:0000313" key="6">
    <source>
        <dbReference type="EMBL" id="KAF5379105.1"/>
    </source>
</evidence>
<name>A0A8H5H9I0_9AGAR</name>
<evidence type="ECO:0000313" key="7">
    <source>
        <dbReference type="Proteomes" id="UP000565441"/>
    </source>
</evidence>
<dbReference type="SUPFAM" id="SSF51316">
    <property type="entry name" value="Mss4-like"/>
    <property type="match status" value="2"/>
</dbReference>
<dbReference type="InterPro" id="IPR006913">
    <property type="entry name" value="CENP-V/GFA"/>
</dbReference>
<feature type="domain" description="CENP-V/GFA" evidence="5">
    <location>
        <begin position="5"/>
        <end position="128"/>
    </location>
</feature>
<gene>
    <name evidence="6" type="ORF">D9615_005955</name>
</gene>
<keyword evidence="2" id="KW-0479">Metal-binding</keyword>
<dbReference type="PROSITE" id="PS51891">
    <property type="entry name" value="CENP_V_GFA"/>
    <property type="match status" value="1"/>
</dbReference>
<dbReference type="AlphaFoldDB" id="A0A8H5H9I0"/>
<keyword evidence="4" id="KW-0456">Lyase</keyword>